<gene>
    <name evidence="14" type="ORF">F2Q70_00010536</name>
</gene>
<accession>A0A8S9M7Q2</accession>
<evidence type="ECO:0000256" key="2">
    <source>
        <dbReference type="ARBA" id="ARBA00022512"/>
    </source>
</evidence>
<evidence type="ECO:0000256" key="5">
    <source>
        <dbReference type="ARBA" id="ARBA00022729"/>
    </source>
</evidence>
<evidence type="ECO:0000256" key="12">
    <source>
        <dbReference type="SAM" id="MobiDB-lite"/>
    </source>
</evidence>
<dbReference type="FunFam" id="3.80.10.10:FF:000742">
    <property type="entry name" value="Pollen-specific leucine-rich repeat extensin-like protein 1"/>
    <property type="match status" value="1"/>
</dbReference>
<feature type="compositionally biased region" description="Low complexity" evidence="12">
    <location>
        <begin position="586"/>
        <end position="596"/>
    </location>
</feature>
<keyword evidence="9" id="KW-0961">Cell wall biogenesis/degradation</keyword>
<dbReference type="Gene3D" id="3.80.10.10">
    <property type="entry name" value="Ribonuclease Inhibitor"/>
    <property type="match status" value="1"/>
</dbReference>
<feature type="signal peptide" evidence="13">
    <location>
        <begin position="1"/>
        <end position="27"/>
    </location>
</feature>
<feature type="chain" id="PRO_5035876255" description="Cell wall hydroxyproline-rich glycoprotein" evidence="13">
    <location>
        <begin position="28"/>
        <end position="744"/>
    </location>
</feature>
<reference evidence="14" key="1">
    <citation type="submission" date="2019-12" db="EMBL/GenBank/DDBJ databases">
        <title>Genome sequencing and annotation of Brassica cretica.</title>
        <authorList>
            <person name="Studholme D.J."/>
            <person name="Sarris P.F."/>
        </authorList>
    </citation>
    <scope>NUCLEOTIDE SEQUENCE</scope>
    <source>
        <strain evidence="14">PFS-102/07</strain>
        <tissue evidence="14">Leaf</tissue>
    </source>
</reference>
<evidence type="ECO:0000256" key="10">
    <source>
        <dbReference type="ARBA" id="ARBA00041871"/>
    </source>
</evidence>
<keyword evidence="6" id="KW-0677">Repeat</keyword>
<evidence type="ECO:0000256" key="4">
    <source>
        <dbReference type="ARBA" id="ARBA00022614"/>
    </source>
</evidence>
<keyword evidence="5 13" id="KW-0732">Signal</keyword>
<feature type="compositionally biased region" description="Pro residues" evidence="12">
    <location>
        <begin position="735"/>
        <end position="744"/>
    </location>
</feature>
<keyword evidence="8" id="KW-0379">Hydroxylation</keyword>
<proteinExistence type="predicted"/>
<evidence type="ECO:0000256" key="9">
    <source>
        <dbReference type="ARBA" id="ARBA00023316"/>
    </source>
</evidence>
<keyword evidence="4" id="KW-0433">Leucine-rich repeat</keyword>
<evidence type="ECO:0000256" key="8">
    <source>
        <dbReference type="ARBA" id="ARBA00023278"/>
    </source>
</evidence>
<dbReference type="InterPro" id="IPR032675">
    <property type="entry name" value="LRR_dom_sf"/>
</dbReference>
<dbReference type="Pfam" id="PF00560">
    <property type="entry name" value="LRR_1"/>
    <property type="match status" value="1"/>
</dbReference>
<comment type="caution">
    <text evidence="14">The sequence shown here is derived from an EMBL/GenBank/DDBJ whole genome shotgun (WGS) entry which is preliminary data.</text>
</comment>
<dbReference type="EMBL" id="QGKY02000089">
    <property type="protein sequence ID" value="KAF2615032.1"/>
    <property type="molecule type" value="Genomic_DNA"/>
</dbReference>
<keyword evidence="3" id="KW-0964">Secreted</keyword>
<feature type="region of interest" description="Disordered" evidence="12">
    <location>
        <begin position="578"/>
        <end position="744"/>
    </location>
</feature>
<comment type="subcellular location">
    <subcellularLocation>
        <location evidence="1">Secreted</location>
        <location evidence="1">Cell wall</location>
    </subcellularLocation>
</comment>
<dbReference type="GO" id="GO:0009860">
    <property type="term" value="P:pollen tube growth"/>
    <property type="evidence" value="ECO:0007669"/>
    <property type="project" value="UniProtKB-ARBA"/>
</dbReference>
<name>A0A8S9M7Q2_BRACR</name>
<dbReference type="PANTHER" id="PTHR32093:SF157">
    <property type="entry name" value="POLLEN-SPECIFIC LEUCINE-RICH REPEAT EXTENSIN-LIKE PROTEIN 3"/>
    <property type="match status" value="1"/>
</dbReference>
<dbReference type="GO" id="GO:0071555">
    <property type="term" value="P:cell wall organization"/>
    <property type="evidence" value="ECO:0007669"/>
    <property type="project" value="UniProtKB-KW"/>
</dbReference>
<dbReference type="InterPro" id="IPR051582">
    <property type="entry name" value="LRR_extensin-like_regulator"/>
</dbReference>
<dbReference type="AlphaFoldDB" id="A0A8S9M7Q2"/>
<feature type="compositionally biased region" description="Pro residues" evidence="12">
    <location>
        <begin position="649"/>
        <end position="709"/>
    </location>
</feature>
<dbReference type="SUPFAM" id="SSF52058">
    <property type="entry name" value="L domain-like"/>
    <property type="match status" value="1"/>
</dbReference>
<comment type="function">
    <text evidence="11">Modulates cell morphogenesis by regulating cell wall formation and assembly, and/or growth polarization.</text>
</comment>
<protein>
    <recommendedName>
        <fullName evidence="10">Cell wall hydroxyproline-rich glycoprotein</fullName>
    </recommendedName>
</protein>
<sequence length="744" mass="80258">MVKLATLGKVTTTIMLLMVMVDVLVGASDNNVVYSPCSDTEISKGDGFTVGVAISSKEAFFLDQIQLSPCDSRLGLAAKMAQLALFRPKVDEISLLSIDTSKFNPSEAGGHMVGFAGSKYAARSYPAKVTDGSHTITSFTLVMEFQRGVLQNLFWNNFGCDSCKGGSSSVCLNGTDCAVPTAKCKANGGEANCNIGIQVAFSGTDKNLESLNSWYEVRNLRQYSLTDLYANANGDLPDDIEYEVDLKETFANNRLKRAYIALQAWKKAVYSDPFNTTGNWHGPHVCGYTGVFCAPALDDPSVAVVAGVDLNGADIAGHLPVELGLMTDVAMFHLNSNRFCGIIPKSLDRLKLMYEFDASNNRFVGPFPSVVLSWPAVKFIDLRFNDFEGQVPPQLFKKDLDAIFLNNNRFTSTIPESLGESSASVVTFAHNKFNGCVPKSIGNMKNLNEIIFKDNRLGGCFPSEIGKLANVNVFDASMNSFTGVLPQSFVGLTGVEEIDISGNKLTGFVPENICKLPKLVNLTYAYNYFNGQGDSCVPGSQKEIALDDTRNCLPDRPKQRSAKECAVVISRPVDCSKDKCASGGYSPSTPSKSKQPSPVPSRPVHNPQPPKESPKPNDPSDQSPVKFKRSPPPPQPHHPVVSPPSHIQSPPPPVYSPPPPPIHSPPPPVHSPPPPVHSPPPPVLSPPPQSSTPIQSPPQTPVNSPPPRTPTQTTEAPPPSDEFIIPPFVGHQYASPPPPMFPGY</sequence>
<keyword evidence="2" id="KW-0134">Cell wall</keyword>
<dbReference type="PRINTS" id="PR01217">
    <property type="entry name" value="PRICHEXTENSN"/>
</dbReference>
<evidence type="ECO:0000256" key="3">
    <source>
        <dbReference type="ARBA" id="ARBA00022525"/>
    </source>
</evidence>
<evidence type="ECO:0000256" key="13">
    <source>
        <dbReference type="SAM" id="SignalP"/>
    </source>
</evidence>
<evidence type="ECO:0000256" key="1">
    <source>
        <dbReference type="ARBA" id="ARBA00004191"/>
    </source>
</evidence>
<keyword evidence="7" id="KW-0325">Glycoprotein</keyword>
<feature type="compositionally biased region" description="Pro residues" evidence="12">
    <location>
        <begin position="597"/>
        <end position="611"/>
    </location>
</feature>
<evidence type="ECO:0000256" key="11">
    <source>
        <dbReference type="ARBA" id="ARBA00054567"/>
    </source>
</evidence>
<dbReference type="PANTHER" id="PTHR32093">
    <property type="entry name" value="LEUCINE-RICH REPEAT EXTENSIN-LIKE PROTEIN 3-RELATED"/>
    <property type="match status" value="1"/>
</dbReference>
<evidence type="ECO:0000256" key="6">
    <source>
        <dbReference type="ARBA" id="ARBA00022737"/>
    </source>
</evidence>
<evidence type="ECO:0000256" key="7">
    <source>
        <dbReference type="ARBA" id="ARBA00023180"/>
    </source>
</evidence>
<organism evidence="14">
    <name type="scientific">Brassica cretica</name>
    <name type="common">Mustard</name>
    <dbReference type="NCBI Taxonomy" id="69181"/>
    <lineage>
        <taxon>Eukaryota</taxon>
        <taxon>Viridiplantae</taxon>
        <taxon>Streptophyta</taxon>
        <taxon>Embryophyta</taxon>
        <taxon>Tracheophyta</taxon>
        <taxon>Spermatophyta</taxon>
        <taxon>Magnoliopsida</taxon>
        <taxon>eudicotyledons</taxon>
        <taxon>Gunneridae</taxon>
        <taxon>Pentapetalae</taxon>
        <taxon>rosids</taxon>
        <taxon>malvids</taxon>
        <taxon>Brassicales</taxon>
        <taxon>Brassicaceae</taxon>
        <taxon>Brassiceae</taxon>
        <taxon>Brassica</taxon>
    </lineage>
</organism>
<evidence type="ECO:0000313" key="14">
    <source>
        <dbReference type="EMBL" id="KAF2615032.1"/>
    </source>
</evidence>
<feature type="compositionally biased region" description="Low complexity" evidence="12">
    <location>
        <begin position="638"/>
        <end position="648"/>
    </location>
</feature>
<dbReference type="InterPro" id="IPR001611">
    <property type="entry name" value="Leu-rich_rpt"/>
</dbReference>